<reference evidence="2 3" key="1">
    <citation type="submission" date="2015-03" db="EMBL/GenBank/DDBJ databases">
        <authorList>
            <person name="McCorrison J."/>
            <person name="Sanka R."/>
            <person name="Adams M."/>
            <person name="Brinkac L."/>
            <person name="Nierman W."/>
            <person name="Sutton G."/>
            <person name="Nelson K."/>
            <person name="Kiedrowski L."/>
            <person name="Guerrero D."/>
            <person name="Bonomo R."/>
        </authorList>
    </citation>
    <scope>NUCLEOTIDE SEQUENCE [LARGE SCALE GENOMIC DNA]</scope>
    <source>
        <strain evidence="2 3">35699</strain>
    </source>
</reference>
<keyword evidence="1" id="KW-0732">Signal</keyword>
<dbReference type="Proteomes" id="UP000033352">
    <property type="component" value="Unassembled WGS sequence"/>
</dbReference>
<feature type="signal peptide" evidence="1">
    <location>
        <begin position="1"/>
        <end position="20"/>
    </location>
</feature>
<organism evidence="2 3">
    <name type="scientific">Enterobacter sichuanensis</name>
    <dbReference type="NCBI Taxonomy" id="2071710"/>
    <lineage>
        <taxon>Bacteria</taxon>
        <taxon>Pseudomonadati</taxon>
        <taxon>Pseudomonadota</taxon>
        <taxon>Gammaproteobacteria</taxon>
        <taxon>Enterobacterales</taxon>
        <taxon>Enterobacteriaceae</taxon>
        <taxon>Enterobacter</taxon>
        <taxon>Enterobacter cloacae complex</taxon>
    </lineage>
</organism>
<dbReference type="AlphaFoldDB" id="A0A0F1B0J1"/>
<accession>A0A0F1B0J1</accession>
<dbReference type="RefSeq" id="WP_045285380.1">
    <property type="nucleotide sequence ID" value="NZ_JZYX01000016.1"/>
</dbReference>
<dbReference type="PATRIC" id="fig|1619248.3.peg.950"/>
<feature type="chain" id="PRO_5002448971" description="Lipoprotein" evidence="1">
    <location>
        <begin position="21"/>
        <end position="88"/>
    </location>
</feature>
<comment type="caution">
    <text evidence="2">The sequence shown here is derived from an EMBL/GenBank/DDBJ whole genome shotgun (WGS) entry which is preliminary data.</text>
</comment>
<sequence>MKFKIAVLISTFLVAGNTMADSVMKAEFHSIQECLSAIKAHGGEPLKIIQDKPDMVTGRLPNEKMFACEKKETGSKGTYFEGWFMVKD</sequence>
<evidence type="ECO:0000313" key="2">
    <source>
        <dbReference type="EMBL" id="KJN27896.1"/>
    </source>
</evidence>
<gene>
    <name evidence="2" type="ORF">SS37_09395</name>
</gene>
<evidence type="ECO:0000313" key="3">
    <source>
        <dbReference type="Proteomes" id="UP000033352"/>
    </source>
</evidence>
<evidence type="ECO:0008006" key="4">
    <source>
        <dbReference type="Google" id="ProtNLM"/>
    </source>
</evidence>
<evidence type="ECO:0000256" key="1">
    <source>
        <dbReference type="SAM" id="SignalP"/>
    </source>
</evidence>
<name>A0A0F1B0J1_9ENTR</name>
<protein>
    <recommendedName>
        <fullName evidence="4">Lipoprotein</fullName>
    </recommendedName>
</protein>
<dbReference type="EMBL" id="JZYX01000016">
    <property type="protein sequence ID" value="KJN27896.1"/>
    <property type="molecule type" value="Genomic_DNA"/>
</dbReference>
<proteinExistence type="predicted"/>
<dbReference type="OrthoDB" id="6625443at2"/>